<comment type="caution">
    <text evidence="1">The sequence shown here is derived from an EMBL/GenBank/DDBJ whole genome shotgun (WGS) entry which is preliminary data.</text>
</comment>
<sequence length="225" mass="25478">MAEKISTLILKVDLSCHLCYKKIRKVLCKLQDKENIRSITYDEKGNAVIISGPFDPQKLSKKLKCKACKVIKDIQIKEEKEKPKEKPKVDPPKPKEDPPKPKEDPPKPKEDPPKPKEDPPKPKEDPPKPKEEPPKPKVTPIQPEPEPPQVVPVSVVQEPEMYPPMWQPGPGCCGRPCFDGGYYVGCKCWTCGRGFGWAEGPYYDGYPKTTCQFFCEEDQSTCVIM</sequence>
<dbReference type="Proteomes" id="UP000827976">
    <property type="component" value="Chromosome 2"/>
</dbReference>
<evidence type="ECO:0000313" key="1">
    <source>
        <dbReference type="EMBL" id="KAH7689924.1"/>
    </source>
</evidence>
<gene>
    <name evidence="1" type="ORF">IHE45_02G014000</name>
</gene>
<name>A0ACB7WN27_DIOAL</name>
<reference evidence="2" key="1">
    <citation type="journal article" date="2022" name="Nat. Commun.">
        <title>Chromosome evolution and the genetic basis of agronomically important traits in greater yam.</title>
        <authorList>
            <person name="Bredeson J.V."/>
            <person name="Lyons J.B."/>
            <person name="Oniyinde I.O."/>
            <person name="Okereke N.R."/>
            <person name="Kolade O."/>
            <person name="Nnabue I."/>
            <person name="Nwadili C.O."/>
            <person name="Hribova E."/>
            <person name="Parker M."/>
            <person name="Nwogha J."/>
            <person name="Shu S."/>
            <person name="Carlson J."/>
            <person name="Kariba R."/>
            <person name="Muthemba S."/>
            <person name="Knop K."/>
            <person name="Barton G.J."/>
            <person name="Sherwood A.V."/>
            <person name="Lopez-Montes A."/>
            <person name="Asiedu R."/>
            <person name="Jamnadass R."/>
            <person name="Muchugi A."/>
            <person name="Goodstein D."/>
            <person name="Egesi C.N."/>
            <person name="Featherston J."/>
            <person name="Asfaw A."/>
            <person name="Simpson G.G."/>
            <person name="Dolezel J."/>
            <person name="Hendre P.S."/>
            <person name="Van Deynze A."/>
            <person name="Kumar P.L."/>
            <person name="Obidiegwu J.E."/>
            <person name="Bhattacharjee R."/>
            <person name="Rokhsar D.S."/>
        </authorList>
    </citation>
    <scope>NUCLEOTIDE SEQUENCE [LARGE SCALE GENOMIC DNA]</scope>
    <source>
        <strain evidence="2">cv. TDa95/00328</strain>
    </source>
</reference>
<keyword evidence="2" id="KW-1185">Reference proteome</keyword>
<proteinExistence type="predicted"/>
<protein>
    <submittedName>
        <fullName evidence="1">Copper chaperone domain-containing protein</fullName>
    </submittedName>
</protein>
<evidence type="ECO:0000313" key="2">
    <source>
        <dbReference type="Proteomes" id="UP000827976"/>
    </source>
</evidence>
<organism evidence="1 2">
    <name type="scientific">Dioscorea alata</name>
    <name type="common">Purple yam</name>
    <dbReference type="NCBI Taxonomy" id="55571"/>
    <lineage>
        <taxon>Eukaryota</taxon>
        <taxon>Viridiplantae</taxon>
        <taxon>Streptophyta</taxon>
        <taxon>Embryophyta</taxon>
        <taxon>Tracheophyta</taxon>
        <taxon>Spermatophyta</taxon>
        <taxon>Magnoliopsida</taxon>
        <taxon>Liliopsida</taxon>
        <taxon>Dioscoreales</taxon>
        <taxon>Dioscoreaceae</taxon>
        <taxon>Dioscorea</taxon>
    </lineage>
</organism>
<accession>A0ACB7WN27</accession>
<dbReference type="EMBL" id="CM037012">
    <property type="protein sequence ID" value="KAH7689924.1"/>
    <property type="molecule type" value="Genomic_DNA"/>
</dbReference>